<sequence length="349" mass="36811">MPVILPESMSYRVVKGKDFSDVLNGNVGFVLCIGNTKTAEIPGITAAGENPDLIKFTPPADAELLHYGQCKSIPFPPATPDGKPTPALITYTALRLLKIPLFVVDAGLMVKPKIPYYSINAPVGNNIAEQSAFSMDSAMEAFEYARIIGKEISKAFDVLMVGESIPAGTTTAGAVLKALGLNPAVSSSMPRNPVNIKREVIEKAVSRVKTDDPIEILAEVGDPVLLAVAGISTGSKKPVVLAGGTQMAAASQIIKRIDRSSEIYLATTAYVAEDATASISEISAVDVIASDPGLGESSKPGLRAYAEGFVKEGVGAGGATLLAYKNGYTMKQFLDEVERDYESIIEQAR</sequence>
<protein>
    <recommendedName>
        <fullName evidence="1">UPF0284 protein GACE_0744</fullName>
    </recommendedName>
</protein>
<evidence type="ECO:0000313" key="3">
    <source>
        <dbReference type="Proteomes" id="UP000030624"/>
    </source>
</evidence>
<comment type="similarity">
    <text evidence="1">Belongs to the UPF0284 family.</text>
</comment>
<dbReference type="HOGENOM" id="CLU_053134_0_0_2"/>
<dbReference type="EMBL" id="CP009552">
    <property type="protein sequence ID" value="AIY89793.1"/>
    <property type="molecule type" value="Genomic_DNA"/>
</dbReference>
<dbReference type="HAMAP" id="MF_01086">
    <property type="entry name" value="UPF0284"/>
    <property type="match status" value="1"/>
</dbReference>
<dbReference type="InterPro" id="IPR003200">
    <property type="entry name" value="Nict_dMeBzImd_PRibTrfase"/>
</dbReference>
<evidence type="ECO:0000256" key="1">
    <source>
        <dbReference type="HAMAP-Rule" id="MF_01086"/>
    </source>
</evidence>
<dbReference type="PANTHER" id="PTHR38811:SF1">
    <property type="entry name" value="UPF0284 PROTEIN SLL1500"/>
    <property type="match status" value="1"/>
</dbReference>
<dbReference type="InterPro" id="IPR036087">
    <property type="entry name" value="Nict_dMeBzImd_PRibTrfase_sf"/>
</dbReference>
<dbReference type="NCBIfam" id="NF003372">
    <property type="entry name" value="PRK04447.1-5"/>
    <property type="match status" value="1"/>
</dbReference>
<keyword evidence="2" id="KW-0328">Glycosyltransferase</keyword>
<dbReference type="PANTHER" id="PTHR38811">
    <property type="match status" value="1"/>
</dbReference>
<keyword evidence="2" id="KW-0808">Transferase</keyword>
<dbReference type="InterPro" id="IPR002805">
    <property type="entry name" value="Nict_dMeBzImd_PRibTrfase_arc"/>
</dbReference>
<name>A0A0A7GDC3_GEOAI</name>
<organism evidence="2 3">
    <name type="scientific">Geoglobus acetivorans</name>
    <dbReference type="NCBI Taxonomy" id="565033"/>
    <lineage>
        <taxon>Archaea</taxon>
        <taxon>Methanobacteriati</taxon>
        <taxon>Methanobacteriota</taxon>
        <taxon>Archaeoglobi</taxon>
        <taxon>Archaeoglobales</taxon>
        <taxon>Archaeoglobaceae</taxon>
        <taxon>Geoglobus</taxon>
    </lineage>
</organism>
<dbReference type="KEGG" id="gac:GACE_0744"/>
<dbReference type="NCBIfam" id="TIGR00303">
    <property type="entry name" value="nicotinate mononucleotide-dependent phosphoribosyltransferase CobT"/>
    <property type="match status" value="1"/>
</dbReference>
<dbReference type="eggNOG" id="arCOG04272">
    <property type="taxonomic scope" value="Archaea"/>
</dbReference>
<dbReference type="Gene3D" id="3.40.50.10210">
    <property type="match status" value="1"/>
</dbReference>
<accession>A0A0A7GDC3</accession>
<dbReference type="CDD" id="cd02439">
    <property type="entry name" value="DMB-PRT_CobT"/>
    <property type="match status" value="1"/>
</dbReference>
<reference evidence="2 3" key="1">
    <citation type="journal article" date="2015" name="Appl. Environ. Microbiol.">
        <title>The Geoglobus acetivorans genome: Fe(III) reduction, acetate utilization, autotrophic growth, and degradation of aromatic compounds in a hyperthermophilic archaeon.</title>
        <authorList>
            <person name="Mardanov A.V."/>
            <person name="Slododkina G.B."/>
            <person name="Slobodkin A.I."/>
            <person name="Beletsky A.V."/>
            <person name="Gavrilov S.N."/>
            <person name="Kublanov I.V."/>
            <person name="Bonch-Osmolovskaya E.A."/>
            <person name="Skryabin K.G."/>
            <person name="Ravin N.V."/>
        </authorList>
    </citation>
    <scope>NUCLEOTIDE SEQUENCE [LARGE SCALE GENOMIC DNA]</scope>
    <source>
        <strain evidence="2 3">SBH6</strain>
    </source>
</reference>
<evidence type="ECO:0000313" key="2">
    <source>
        <dbReference type="EMBL" id="AIY89793.1"/>
    </source>
</evidence>
<dbReference type="AlphaFoldDB" id="A0A0A7GDC3"/>
<dbReference type="STRING" id="565033.GACE_0744"/>
<dbReference type="SUPFAM" id="SSF52733">
    <property type="entry name" value="Nicotinate mononucleotide:5,6-dimethylbenzimidazole phosphoribosyltransferase (CobT)"/>
    <property type="match status" value="1"/>
</dbReference>
<dbReference type="GO" id="GO:0008939">
    <property type="term" value="F:nicotinate-nucleotide-dimethylbenzimidazole phosphoribosyltransferase activity"/>
    <property type="evidence" value="ECO:0007669"/>
    <property type="project" value="InterPro"/>
</dbReference>
<dbReference type="Proteomes" id="UP000030624">
    <property type="component" value="Chromosome"/>
</dbReference>
<proteinExistence type="inferred from homology"/>
<dbReference type="Pfam" id="PF02277">
    <property type="entry name" value="DBI_PRT"/>
    <property type="match status" value="1"/>
</dbReference>
<gene>
    <name evidence="2" type="ORF">GACE_0744</name>
</gene>